<dbReference type="EMBL" id="JALN02000001">
    <property type="protein sequence ID" value="KDF00743.1"/>
    <property type="molecule type" value="Genomic_DNA"/>
</dbReference>
<feature type="domain" description="Alpha/beta hydrolase fold-3" evidence="2">
    <location>
        <begin position="110"/>
        <end position="324"/>
    </location>
</feature>
<dbReference type="GO" id="GO:0016787">
    <property type="term" value="F:hydrolase activity"/>
    <property type="evidence" value="ECO:0007669"/>
    <property type="project" value="UniProtKB-KW"/>
</dbReference>
<reference evidence="3" key="1">
    <citation type="submission" date="2014-05" db="EMBL/GenBank/DDBJ databases">
        <title>Genome sequence of Mycobacterium aromaticivorans strain JS19b1T (= DSM 45407T).</title>
        <authorList>
            <person name="Kwak Y."/>
            <person name="Park G.-S."/>
            <person name="Li Q.X."/>
            <person name="Lee S.-E."/>
            <person name="Shin J.-H."/>
        </authorList>
    </citation>
    <scope>NUCLEOTIDE SEQUENCE [LARGE SCALE GENOMIC DNA]</scope>
    <source>
        <strain evidence="3">JS19b1</strain>
    </source>
</reference>
<proteinExistence type="predicted"/>
<dbReference type="PANTHER" id="PTHR48081:SF8">
    <property type="entry name" value="ALPHA_BETA HYDROLASE FOLD-3 DOMAIN-CONTAINING PROTEIN-RELATED"/>
    <property type="match status" value="1"/>
</dbReference>
<dbReference type="AlphaFoldDB" id="A0A064CPL0"/>
<dbReference type="OrthoDB" id="3206739at2"/>
<sequence length="353" mass="36729">MSVGRLADPNCTLGTDPRSDPRMVAALAPLGLADVLPDAPLTTDSPLADRLAYAAAAEEAVGGVISMLASAAPSPADVTTTMVTIPGTDGHEITLFVSRPDRADGPLPAVVHFHGGAMAIASAADAGYRHIRESMAATGLVVVGVEFRNSGGRLGAHPYPAGLDDCAAGTRWVHANAAELGVSRLIVCGESGGGNLTLTTVHKAKREGWLDEIAGAYAHCPYISNRWLNYPDNLPSLRENDGYFISCQQAALLGSIYDPDTTHAGDPTCWAGAASDDDLADLPPHVISVNELDPLRDEGLLYYRRLLAAGVPTVGRVVAGTCHGGDLLFPATMPDVFAASVRDVSGFAWAVAR</sequence>
<comment type="caution">
    <text evidence="3">The sequence shown here is derived from an EMBL/GenBank/DDBJ whole genome shotgun (WGS) entry which is preliminary data.</text>
</comment>
<dbReference type="SUPFAM" id="SSF53474">
    <property type="entry name" value="alpha/beta-Hydrolases"/>
    <property type="match status" value="1"/>
</dbReference>
<protein>
    <submittedName>
        <fullName evidence="3">Alpha/beta hydrolase</fullName>
    </submittedName>
</protein>
<keyword evidence="1 3" id="KW-0378">Hydrolase</keyword>
<dbReference type="RefSeq" id="WP_036343432.1">
    <property type="nucleotide sequence ID" value="NZ_JALN02000001.1"/>
</dbReference>
<dbReference type="Pfam" id="PF07859">
    <property type="entry name" value="Abhydrolase_3"/>
    <property type="match status" value="1"/>
</dbReference>
<keyword evidence="4" id="KW-1185">Reference proteome</keyword>
<evidence type="ECO:0000256" key="1">
    <source>
        <dbReference type="ARBA" id="ARBA00022801"/>
    </source>
</evidence>
<accession>A0A064CPL0</accession>
<name>A0A064CPL0_9MYCO</name>
<dbReference type="InterPro" id="IPR013094">
    <property type="entry name" value="AB_hydrolase_3"/>
</dbReference>
<evidence type="ECO:0000313" key="3">
    <source>
        <dbReference type="EMBL" id="KDF00743.1"/>
    </source>
</evidence>
<dbReference type="Gene3D" id="3.40.50.1820">
    <property type="entry name" value="alpha/beta hydrolase"/>
    <property type="match status" value="1"/>
</dbReference>
<dbReference type="InterPro" id="IPR029058">
    <property type="entry name" value="AB_hydrolase_fold"/>
</dbReference>
<dbReference type="STRING" id="1440774.Y900_017825"/>
<organism evidence="3 4">
    <name type="scientific">Mycolicibacterium aromaticivorans JS19b1 = JCM 16368</name>
    <dbReference type="NCBI Taxonomy" id="1440774"/>
    <lineage>
        <taxon>Bacteria</taxon>
        <taxon>Bacillati</taxon>
        <taxon>Actinomycetota</taxon>
        <taxon>Actinomycetes</taxon>
        <taxon>Mycobacteriales</taxon>
        <taxon>Mycobacteriaceae</taxon>
        <taxon>Mycolicibacterium</taxon>
    </lineage>
</organism>
<dbReference type="Proteomes" id="UP000022835">
    <property type="component" value="Unassembled WGS sequence"/>
</dbReference>
<dbReference type="ESTHER" id="9myco-a0a064cpl0">
    <property type="family name" value="Hormone-sensitive_lipase_like"/>
</dbReference>
<gene>
    <name evidence="3" type="ORF">Y900_017825</name>
</gene>
<evidence type="ECO:0000259" key="2">
    <source>
        <dbReference type="Pfam" id="PF07859"/>
    </source>
</evidence>
<evidence type="ECO:0000313" key="4">
    <source>
        <dbReference type="Proteomes" id="UP000022835"/>
    </source>
</evidence>
<dbReference type="InterPro" id="IPR050300">
    <property type="entry name" value="GDXG_lipolytic_enzyme"/>
</dbReference>
<dbReference type="eggNOG" id="COG0657">
    <property type="taxonomic scope" value="Bacteria"/>
</dbReference>
<dbReference type="PANTHER" id="PTHR48081">
    <property type="entry name" value="AB HYDROLASE SUPERFAMILY PROTEIN C4A8.06C"/>
    <property type="match status" value="1"/>
</dbReference>